<reference evidence="1 2" key="1">
    <citation type="submission" date="2023-02" db="EMBL/GenBank/DDBJ databases">
        <title>Genome sequence of Sphingomonas naphthae.</title>
        <authorList>
            <person name="Kim S."/>
            <person name="Heo J."/>
            <person name="Kwon S.-W."/>
        </authorList>
    </citation>
    <scope>NUCLEOTIDE SEQUENCE [LARGE SCALE GENOMIC DNA]</scope>
    <source>
        <strain evidence="1 2">KACC 18716</strain>
    </source>
</reference>
<gene>
    <name evidence="1" type="ORF">PQ455_13560</name>
</gene>
<protein>
    <submittedName>
        <fullName evidence="1">Uncharacterized protein</fullName>
    </submittedName>
</protein>
<proteinExistence type="predicted"/>
<evidence type="ECO:0000313" key="1">
    <source>
        <dbReference type="EMBL" id="WCT72654.1"/>
    </source>
</evidence>
<evidence type="ECO:0000313" key="2">
    <source>
        <dbReference type="Proteomes" id="UP001220395"/>
    </source>
</evidence>
<sequence>MERDQAYYYERAEAELRLAQQATEPAVVKAHYQLAGYYLDRVYGGGDHSRLSIEECVDGPVDEELRERADRLASRLRAAGVIIVRSPADR</sequence>
<name>A0ABY7TLC0_9SPHN</name>
<dbReference type="EMBL" id="CP117411">
    <property type="protein sequence ID" value="WCT72654.1"/>
    <property type="molecule type" value="Genomic_DNA"/>
</dbReference>
<organism evidence="1 2">
    <name type="scientific">Sphingomonas naphthae</name>
    <dbReference type="NCBI Taxonomy" id="1813468"/>
    <lineage>
        <taxon>Bacteria</taxon>
        <taxon>Pseudomonadati</taxon>
        <taxon>Pseudomonadota</taxon>
        <taxon>Alphaproteobacteria</taxon>
        <taxon>Sphingomonadales</taxon>
        <taxon>Sphingomonadaceae</taxon>
        <taxon>Sphingomonas</taxon>
    </lineage>
</organism>
<accession>A0ABY7TLC0</accession>
<dbReference type="RefSeq" id="WP_273686624.1">
    <property type="nucleotide sequence ID" value="NZ_CP117411.1"/>
</dbReference>
<dbReference type="Proteomes" id="UP001220395">
    <property type="component" value="Chromosome"/>
</dbReference>
<keyword evidence="2" id="KW-1185">Reference proteome</keyword>